<keyword evidence="1" id="KW-1133">Transmembrane helix</keyword>
<evidence type="ECO:0000256" key="1">
    <source>
        <dbReference type="SAM" id="Phobius"/>
    </source>
</evidence>
<dbReference type="Proteomes" id="UP000218965">
    <property type="component" value="Chromosome"/>
</dbReference>
<dbReference type="RefSeq" id="WP_096423180.1">
    <property type="nucleotide sequence ID" value="NZ_AP017315.1"/>
</dbReference>
<reference evidence="3" key="1">
    <citation type="submission" date="2015-12" db="EMBL/GenBank/DDBJ databases">
        <authorList>
            <person name="Shamseldin A."/>
            <person name="Moawad H."/>
            <person name="Abd El-Rahim W.M."/>
            <person name="Sadowsky M.J."/>
        </authorList>
    </citation>
    <scope>NUCLEOTIDE SEQUENCE [LARGE SCALE GENOMIC DNA]</scope>
    <source>
        <strain evidence="3">JAM AC0309</strain>
    </source>
</reference>
<organism evidence="2 3">
    <name type="scientific">Microcella alkaliphila</name>
    <dbReference type="NCBI Taxonomy" id="279828"/>
    <lineage>
        <taxon>Bacteria</taxon>
        <taxon>Bacillati</taxon>
        <taxon>Actinomycetota</taxon>
        <taxon>Actinomycetes</taxon>
        <taxon>Micrococcales</taxon>
        <taxon>Microbacteriaceae</taxon>
        <taxon>Microcella</taxon>
    </lineage>
</organism>
<keyword evidence="1" id="KW-0812">Transmembrane</keyword>
<proteinExistence type="predicted"/>
<reference evidence="2 3" key="2">
    <citation type="submission" date="2016-01" db="EMBL/GenBank/DDBJ databases">
        <title>Microcella alkaliphila JAM AC0309 whole genome shotgun sequence.</title>
        <authorList>
            <person name="Kurata A."/>
            <person name="Hirose Y."/>
            <person name="Kishimoto N."/>
            <person name="Kobayashi T."/>
        </authorList>
    </citation>
    <scope>NUCLEOTIDE SEQUENCE [LARGE SCALE GENOMIC DNA]</scope>
    <source>
        <strain evidence="2 3">JAM AC0309</strain>
    </source>
</reference>
<keyword evidence="1" id="KW-0472">Membrane</keyword>
<dbReference type="AlphaFoldDB" id="A0A0U5BSW5"/>
<protein>
    <submittedName>
        <fullName evidence="2">Uncharacterized protein</fullName>
    </submittedName>
</protein>
<feature type="transmembrane region" description="Helical" evidence="1">
    <location>
        <begin position="55"/>
        <end position="74"/>
    </location>
</feature>
<dbReference type="OrthoDB" id="3527459at2"/>
<feature type="transmembrane region" description="Helical" evidence="1">
    <location>
        <begin position="162"/>
        <end position="181"/>
    </location>
</feature>
<evidence type="ECO:0000313" key="2">
    <source>
        <dbReference type="EMBL" id="BAU33478.1"/>
    </source>
</evidence>
<evidence type="ECO:0000313" key="3">
    <source>
        <dbReference type="Proteomes" id="UP000218965"/>
    </source>
</evidence>
<gene>
    <name evidence="2" type="ORF">MalAC0309_2643</name>
</gene>
<name>A0A0U5BSW5_9MICO</name>
<feature type="transmembrane region" description="Helical" evidence="1">
    <location>
        <begin position="29"/>
        <end position="49"/>
    </location>
</feature>
<accession>A0A0U5BSW5</accession>
<feature type="transmembrane region" description="Helical" evidence="1">
    <location>
        <begin position="119"/>
        <end position="141"/>
    </location>
</feature>
<feature type="transmembrane region" description="Helical" evidence="1">
    <location>
        <begin position="94"/>
        <end position="113"/>
    </location>
</feature>
<dbReference type="KEGG" id="malk:MalAC0309_2643"/>
<sequence>MSLSAAHRTDGGIHRLIATSRQVWRELPAALAIGVITIAGTMPVVGSVFAGAPAWVLGVSTLPFFLVSTGIAHVGVRVSRGERPRVESLAQGDVGVALILSGAMTLSAALIQIDGVARGAGFALTALTLFTAPIIVGYGAIRDRRGISAIRGGLILTAAKPLEAVTLLSVGILVSFALIASAGVLGLVAPVFLATFIAHTVAGMLTELDIYPTSESVS</sequence>
<dbReference type="EMBL" id="AP017315">
    <property type="protein sequence ID" value="BAU33478.1"/>
    <property type="molecule type" value="Genomic_DNA"/>
</dbReference>